<accession>A0AAD2DBG9</accession>
<evidence type="ECO:0000313" key="2">
    <source>
        <dbReference type="EMBL" id="CAI2386391.1"/>
    </source>
</evidence>
<name>A0AAD2DBG9_EUPCR</name>
<reference evidence="2" key="1">
    <citation type="submission" date="2023-07" db="EMBL/GenBank/DDBJ databases">
        <authorList>
            <consortium name="AG Swart"/>
            <person name="Singh M."/>
            <person name="Singh A."/>
            <person name="Seah K."/>
            <person name="Emmerich C."/>
        </authorList>
    </citation>
    <scope>NUCLEOTIDE SEQUENCE</scope>
    <source>
        <strain evidence="2">DP1</strain>
    </source>
</reference>
<keyword evidence="1" id="KW-0812">Transmembrane</keyword>
<evidence type="ECO:0000313" key="3">
    <source>
        <dbReference type="Proteomes" id="UP001295684"/>
    </source>
</evidence>
<dbReference type="Proteomes" id="UP001295684">
    <property type="component" value="Unassembled WGS sequence"/>
</dbReference>
<keyword evidence="3" id="KW-1185">Reference proteome</keyword>
<evidence type="ECO:0000256" key="1">
    <source>
        <dbReference type="SAM" id="Phobius"/>
    </source>
</evidence>
<feature type="transmembrane region" description="Helical" evidence="1">
    <location>
        <begin position="25"/>
        <end position="43"/>
    </location>
</feature>
<dbReference type="AlphaFoldDB" id="A0AAD2DBG9"/>
<gene>
    <name evidence="2" type="ORF">ECRASSUSDP1_LOCUS28005</name>
</gene>
<keyword evidence="1" id="KW-0472">Membrane</keyword>
<sequence>MSKGGNPINFPEAFHNYLRKTPRVMFYYFFFTTASVLVLTQGWTERMNRRSSPGGNYLMLNRAKRLFMPYSLISYRWKL</sequence>
<keyword evidence="1" id="KW-1133">Transmembrane helix</keyword>
<comment type="caution">
    <text evidence="2">The sequence shown here is derived from an EMBL/GenBank/DDBJ whole genome shotgun (WGS) entry which is preliminary data.</text>
</comment>
<protein>
    <submittedName>
        <fullName evidence="2">Uncharacterized protein</fullName>
    </submittedName>
</protein>
<proteinExistence type="predicted"/>
<dbReference type="EMBL" id="CAMPGE010028895">
    <property type="protein sequence ID" value="CAI2386391.1"/>
    <property type="molecule type" value="Genomic_DNA"/>
</dbReference>
<organism evidence="2 3">
    <name type="scientific">Euplotes crassus</name>
    <dbReference type="NCBI Taxonomy" id="5936"/>
    <lineage>
        <taxon>Eukaryota</taxon>
        <taxon>Sar</taxon>
        <taxon>Alveolata</taxon>
        <taxon>Ciliophora</taxon>
        <taxon>Intramacronucleata</taxon>
        <taxon>Spirotrichea</taxon>
        <taxon>Hypotrichia</taxon>
        <taxon>Euplotida</taxon>
        <taxon>Euplotidae</taxon>
        <taxon>Moneuplotes</taxon>
    </lineage>
</organism>